<keyword evidence="3" id="KW-1185">Reference proteome</keyword>
<evidence type="ECO:0000313" key="3">
    <source>
        <dbReference type="Proteomes" id="UP000321379"/>
    </source>
</evidence>
<evidence type="ECO:0008006" key="4">
    <source>
        <dbReference type="Google" id="ProtNLM"/>
    </source>
</evidence>
<keyword evidence="1" id="KW-0472">Membrane</keyword>
<name>A0A5C8UJ26_9MICO</name>
<feature type="transmembrane region" description="Helical" evidence="1">
    <location>
        <begin position="48"/>
        <end position="67"/>
    </location>
</feature>
<feature type="transmembrane region" description="Helical" evidence="1">
    <location>
        <begin position="388"/>
        <end position="408"/>
    </location>
</feature>
<protein>
    <recommendedName>
        <fullName evidence="4">Polysaccharide biosynthesis protein</fullName>
    </recommendedName>
</protein>
<comment type="caution">
    <text evidence="2">The sequence shown here is derived from an EMBL/GenBank/DDBJ whole genome shotgun (WGS) entry which is preliminary data.</text>
</comment>
<proteinExistence type="predicted"/>
<feature type="transmembrane region" description="Helical" evidence="1">
    <location>
        <begin position="254"/>
        <end position="281"/>
    </location>
</feature>
<accession>A0A5C8UJ26</accession>
<feature type="transmembrane region" description="Helical" evidence="1">
    <location>
        <begin position="124"/>
        <end position="146"/>
    </location>
</feature>
<gene>
    <name evidence="2" type="ORF">FVP33_17285</name>
</gene>
<feature type="transmembrane region" description="Helical" evidence="1">
    <location>
        <begin position="20"/>
        <end position="42"/>
    </location>
</feature>
<dbReference type="Proteomes" id="UP000321379">
    <property type="component" value="Unassembled WGS sequence"/>
</dbReference>
<dbReference type="AlphaFoldDB" id="A0A5C8UJ26"/>
<feature type="transmembrane region" description="Helical" evidence="1">
    <location>
        <begin position="332"/>
        <end position="354"/>
    </location>
</feature>
<dbReference type="RefSeq" id="WP_147784945.1">
    <property type="nucleotide sequence ID" value="NZ_VRMG01000015.1"/>
</dbReference>
<evidence type="ECO:0000313" key="2">
    <source>
        <dbReference type="EMBL" id="TXN28231.1"/>
    </source>
</evidence>
<dbReference type="EMBL" id="VRMG01000015">
    <property type="protein sequence ID" value="TXN28231.1"/>
    <property type="molecule type" value="Genomic_DNA"/>
</dbReference>
<feature type="transmembrane region" description="Helical" evidence="1">
    <location>
        <begin position="293"/>
        <end position="320"/>
    </location>
</feature>
<feature type="transmembrane region" description="Helical" evidence="1">
    <location>
        <begin position="92"/>
        <end position="112"/>
    </location>
</feature>
<keyword evidence="1" id="KW-0812">Transmembrane</keyword>
<sequence>MTDAKPGLARTTRTSGFTTIVIATAIAGVAAYAVTLLVPNAIGLADYAVFAIFWSTIYLVVGALFGIQQEIARGTHPLPAAAVPHSNKARSFALSAAVMVFVVVVGSAPLWVTAIFPAEGWSLVWPLAVGTSSYVLVAVLCGSLYGVSAWRPLAMMMIADAVLRLAAIGAVLLFTTNVTALAWAVAAPFPLTMIALWPYVRSFVVGKSTLDVPFGTLFWNVARTIVAAASTGLMVSGFALLLGLTSPAEPRALIGTYILAITLTRAPLIVVAMSLQSYFVVTFRNSEQRFWRIFFGVQAVIVASGVVLAAAGWLIGPAVFHFLFPRVAVEGWFIAALVGSSALVAALCISAAAVLSRSRHFVYSAGWVIAAVVTLGVLLLPIEFTLRTVLTLLCAPLAGLAVHCAYLVGSARGSRTVGHSA</sequence>
<feature type="transmembrane region" description="Helical" evidence="1">
    <location>
        <begin position="361"/>
        <end position="382"/>
    </location>
</feature>
<organism evidence="2 3">
    <name type="scientific">Lacisediminihabitans profunda</name>
    <dbReference type="NCBI Taxonomy" id="2594790"/>
    <lineage>
        <taxon>Bacteria</taxon>
        <taxon>Bacillati</taxon>
        <taxon>Actinomycetota</taxon>
        <taxon>Actinomycetes</taxon>
        <taxon>Micrococcales</taxon>
        <taxon>Microbacteriaceae</taxon>
        <taxon>Lacisediminihabitans</taxon>
    </lineage>
</organism>
<keyword evidence="1" id="KW-1133">Transmembrane helix</keyword>
<reference evidence="2 3" key="1">
    <citation type="submission" date="2019-08" db="EMBL/GenBank/DDBJ databases">
        <title>Bacterial whole genome sequence for Glaciihabitans sp. CHu50b-6-2.</title>
        <authorList>
            <person name="Jin L."/>
        </authorList>
    </citation>
    <scope>NUCLEOTIDE SEQUENCE [LARGE SCALE GENOMIC DNA]</scope>
    <source>
        <strain evidence="2 3">CHu50b-6-2</strain>
    </source>
</reference>
<feature type="transmembrane region" description="Helical" evidence="1">
    <location>
        <begin position="221"/>
        <end position="242"/>
    </location>
</feature>
<evidence type="ECO:0000256" key="1">
    <source>
        <dbReference type="SAM" id="Phobius"/>
    </source>
</evidence>